<evidence type="ECO:0000256" key="10">
    <source>
        <dbReference type="ARBA" id="ARBA00022676"/>
    </source>
</evidence>
<dbReference type="NCBIfam" id="TIGR02071">
    <property type="entry name" value="PBP_1b"/>
    <property type="match status" value="1"/>
</dbReference>
<dbReference type="Proteomes" id="UP001143362">
    <property type="component" value="Unassembled WGS sequence"/>
</dbReference>
<evidence type="ECO:0000256" key="13">
    <source>
        <dbReference type="ARBA" id="ARBA00022960"/>
    </source>
</evidence>
<name>A0ABT3TLY3_9GAMM</name>
<dbReference type="Pfam" id="PF00912">
    <property type="entry name" value="Transgly"/>
    <property type="match status" value="1"/>
</dbReference>
<reference evidence="27" key="1">
    <citation type="submission" date="2019-02" db="EMBL/GenBank/DDBJ databases">
        <authorList>
            <person name="Li S.-H."/>
        </authorList>
    </citation>
    <scope>NUCLEOTIDE SEQUENCE</scope>
    <source>
        <strain evidence="27">IMCC14734</strain>
    </source>
</reference>
<accession>A0ABT3TLY3</accession>
<evidence type="ECO:0000256" key="9">
    <source>
        <dbReference type="ARBA" id="ARBA00022670"/>
    </source>
</evidence>
<keyword evidence="11 23" id="KW-0808">Transferase</keyword>
<keyword evidence="12" id="KW-0378">Hydrolase</keyword>
<dbReference type="InterPro" id="IPR036950">
    <property type="entry name" value="PBP_transglycosylase"/>
</dbReference>
<evidence type="ECO:0000259" key="25">
    <source>
        <dbReference type="Pfam" id="PF00912"/>
    </source>
</evidence>
<dbReference type="PANTHER" id="PTHR32282:SF11">
    <property type="entry name" value="PENICILLIN-BINDING PROTEIN 1B"/>
    <property type="match status" value="1"/>
</dbReference>
<dbReference type="EMBL" id="SHNN01000007">
    <property type="protein sequence ID" value="MCX2983332.1"/>
    <property type="molecule type" value="Genomic_DNA"/>
</dbReference>
<protein>
    <recommendedName>
        <fullName evidence="6 22">Penicillin-binding protein 1B</fullName>
        <shortName evidence="23">PBP-1b</shortName>
        <shortName evidence="23">PBP1b</shortName>
    </recommendedName>
    <alternativeName>
        <fullName evidence="19 23">Murein polymerase</fullName>
    </alternativeName>
</protein>
<evidence type="ECO:0000256" key="18">
    <source>
        <dbReference type="ARBA" id="ARBA00023316"/>
    </source>
</evidence>
<evidence type="ECO:0000256" key="21">
    <source>
        <dbReference type="ARBA" id="ARBA00049902"/>
    </source>
</evidence>
<evidence type="ECO:0000256" key="7">
    <source>
        <dbReference type="ARBA" id="ARBA00022475"/>
    </source>
</evidence>
<dbReference type="PANTHER" id="PTHR32282">
    <property type="entry name" value="BINDING PROTEIN TRANSPEPTIDASE, PUTATIVE-RELATED"/>
    <property type="match status" value="1"/>
</dbReference>
<dbReference type="Pfam" id="PF00905">
    <property type="entry name" value="Transpeptidase"/>
    <property type="match status" value="1"/>
</dbReference>
<keyword evidence="28" id="KW-1185">Reference proteome</keyword>
<evidence type="ECO:0000259" key="26">
    <source>
        <dbReference type="Pfam" id="PF14814"/>
    </source>
</evidence>
<evidence type="ECO:0000256" key="1">
    <source>
        <dbReference type="ARBA" id="ARBA00002624"/>
    </source>
</evidence>
<dbReference type="SUPFAM" id="SSF53955">
    <property type="entry name" value="Lysozyme-like"/>
    <property type="match status" value="1"/>
</dbReference>
<keyword evidence="13 23" id="KW-0133">Cell shape</keyword>
<evidence type="ECO:0000256" key="15">
    <source>
        <dbReference type="ARBA" id="ARBA00023136"/>
    </source>
</evidence>
<keyword evidence="7" id="KW-1003">Cell membrane</keyword>
<evidence type="ECO:0000256" key="14">
    <source>
        <dbReference type="ARBA" id="ARBA00022984"/>
    </source>
</evidence>
<dbReference type="InterPro" id="IPR028166">
    <property type="entry name" value="UB2H"/>
</dbReference>
<feature type="domain" description="Penicillin-binding protein transpeptidase" evidence="24">
    <location>
        <begin position="407"/>
        <end position="645"/>
    </location>
</feature>
<evidence type="ECO:0000256" key="4">
    <source>
        <dbReference type="ARBA" id="ARBA00007090"/>
    </source>
</evidence>
<evidence type="ECO:0000256" key="11">
    <source>
        <dbReference type="ARBA" id="ARBA00022679"/>
    </source>
</evidence>
<evidence type="ECO:0000256" key="17">
    <source>
        <dbReference type="ARBA" id="ARBA00023268"/>
    </source>
</evidence>
<keyword evidence="14 23" id="KW-0573">Peptidoglycan synthesis</keyword>
<feature type="domain" description="Glycosyl transferase family 51" evidence="25">
    <location>
        <begin position="146"/>
        <end position="317"/>
    </location>
</feature>
<dbReference type="InterPro" id="IPR012338">
    <property type="entry name" value="Beta-lactam/transpept-like"/>
</dbReference>
<evidence type="ECO:0000256" key="8">
    <source>
        <dbReference type="ARBA" id="ARBA00022645"/>
    </source>
</evidence>
<comment type="catalytic activity">
    <reaction evidence="20">
        <text>Preferential cleavage: (Ac)2-L-Lys-D-Ala-|-D-Ala. Also transpeptidation of peptidyl-alanyl moieties that are N-acyl substituents of D-alanine.</text>
        <dbReference type="EC" id="3.4.16.4"/>
    </reaction>
</comment>
<dbReference type="RefSeq" id="WP_279247371.1">
    <property type="nucleotide sequence ID" value="NZ_SHNN01000007.1"/>
</dbReference>
<evidence type="ECO:0000256" key="20">
    <source>
        <dbReference type="ARBA" id="ARBA00034000"/>
    </source>
</evidence>
<dbReference type="InterPro" id="IPR001460">
    <property type="entry name" value="PCN-bd_Tpept"/>
</dbReference>
<evidence type="ECO:0000256" key="12">
    <source>
        <dbReference type="ARBA" id="ARBA00022801"/>
    </source>
</evidence>
<evidence type="ECO:0000256" key="19">
    <source>
        <dbReference type="ARBA" id="ARBA00032454"/>
    </source>
</evidence>
<keyword evidence="15" id="KW-0472">Membrane</keyword>
<dbReference type="Gene3D" id="3.30.2060.10">
    <property type="entry name" value="Penicillin-binding protein 1b domain"/>
    <property type="match status" value="1"/>
</dbReference>
<feature type="domain" description="Bifunctional transglycosylase second" evidence="26">
    <location>
        <begin position="52"/>
        <end position="134"/>
    </location>
</feature>
<evidence type="ECO:0000256" key="2">
    <source>
        <dbReference type="ARBA" id="ARBA00004236"/>
    </source>
</evidence>
<evidence type="ECO:0000256" key="5">
    <source>
        <dbReference type="ARBA" id="ARBA00007739"/>
    </source>
</evidence>
<comment type="catalytic activity">
    <reaction evidence="21">
        <text>[GlcNAc-(1-&gt;4)-Mur2Ac(oyl-L-Ala-gamma-D-Glu-L-Lys-D-Ala-D-Ala)](n)-di-trans,octa-cis-undecaprenyl diphosphate + beta-D-GlcNAc-(1-&gt;4)-Mur2Ac(oyl-L-Ala-gamma-D-Glu-L-Lys-D-Ala-D-Ala)-di-trans,octa-cis-undecaprenyl diphosphate = [GlcNAc-(1-&gt;4)-Mur2Ac(oyl-L-Ala-gamma-D-Glu-L-Lys-D-Ala-D-Ala)](n+1)-di-trans,octa-cis-undecaprenyl diphosphate + di-trans,octa-cis-undecaprenyl diphosphate + H(+)</text>
        <dbReference type="Rhea" id="RHEA:23708"/>
        <dbReference type="Rhea" id="RHEA-COMP:9602"/>
        <dbReference type="Rhea" id="RHEA-COMP:9603"/>
        <dbReference type="ChEBI" id="CHEBI:15378"/>
        <dbReference type="ChEBI" id="CHEBI:58405"/>
        <dbReference type="ChEBI" id="CHEBI:60033"/>
        <dbReference type="ChEBI" id="CHEBI:78435"/>
        <dbReference type="EC" id="2.4.99.28"/>
    </reaction>
</comment>
<organism evidence="27 28">
    <name type="scientific">Candidatus Litorirhabdus singularis</name>
    <dbReference type="NCBI Taxonomy" id="2518993"/>
    <lineage>
        <taxon>Bacteria</taxon>
        <taxon>Pseudomonadati</taxon>
        <taxon>Pseudomonadota</taxon>
        <taxon>Gammaproteobacteria</taxon>
        <taxon>Cellvibrionales</taxon>
        <taxon>Halieaceae</taxon>
        <taxon>Candidatus Litorirhabdus</taxon>
    </lineage>
</organism>
<keyword evidence="16" id="KW-0046">Antibiotic resistance</keyword>
<gene>
    <name evidence="27" type="primary">mrcB</name>
    <name evidence="27" type="ORF">EYC98_20930</name>
</gene>
<dbReference type="InterPro" id="IPR050396">
    <property type="entry name" value="Glycosyltr_51/Transpeptidase"/>
</dbReference>
<dbReference type="Pfam" id="PF14814">
    <property type="entry name" value="UB2H"/>
    <property type="match status" value="1"/>
</dbReference>
<evidence type="ECO:0000259" key="24">
    <source>
        <dbReference type="Pfam" id="PF00905"/>
    </source>
</evidence>
<keyword evidence="8" id="KW-0121">Carboxypeptidase</keyword>
<evidence type="ECO:0000256" key="16">
    <source>
        <dbReference type="ARBA" id="ARBA00023251"/>
    </source>
</evidence>
<dbReference type="PIRSF" id="PIRSF002799">
    <property type="entry name" value="PBP_1b"/>
    <property type="match status" value="1"/>
</dbReference>
<comment type="similarity">
    <text evidence="4 23">In the C-terminal section; belongs to the transpeptidase family.</text>
</comment>
<dbReference type="InterPro" id="IPR001264">
    <property type="entry name" value="Glyco_trans_51"/>
</dbReference>
<dbReference type="SUPFAM" id="SSF56601">
    <property type="entry name" value="beta-lactamase/transpeptidase-like"/>
    <property type="match status" value="1"/>
</dbReference>
<evidence type="ECO:0000256" key="23">
    <source>
        <dbReference type="PIRNR" id="PIRNR002799"/>
    </source>
</evidence>
<dbReference type="InterPro" id="IPR023346">
    <property type="entry name" value="Lysozyme-like_dom_sf"/>
</dbReference>
<keyword evidence="9" id="KW-0645">Protease</keyword>
<dbReference type="InterPro" id="IPR011813">
    <property type="entry name" value="PBP_1b"/>
</dbReference>
<comment type="subcellular location">
    <subcellularLocation>
        <location evidence="2">Cell membrane</location>
    </subcellularLocation>
</comment>
<evidence type="ECO:0000313" key="28">
    <source>
        <dbReference type="Proteomes" id="UP001143362"/>
    </source>
</evidence>
<evidence type="ECO:0000256" key="22">
    <source>
        <dbReference type="NCBIfam" id="TIGR02071"/>
    </source>
</evidence>
<comment type="function">
    <text evidence="1 23">Cell wall formation. Synthesis of cross-linked peptidoglycan from the lipid intermediates. The enzyme has a penicillin-insensitive transglycosylase N-terminal domain (formation of linear glycan strands) and a penicillin-sensitive transpeptidase C-terminal domain (cross-linking of the peptide subunits).</text>
</comment>
<keyword evidence="18 23" id="KW-0961">Cell wall biogenesis/degradation</keyword>
<comment type="similarity">
    <text evidence="5 23">In the N-terminal section; belongs to the glycosyltransferase 51 family.</text>
</comment>
<comment type="caution">
    <text evidence="27">The sequence shown here is derived from an EMBL/GenBank/DDBJ whole genome shotgun (WGS) entry which is preliminary data.</text>
</comment>
<keyword evidence="17" id="KW-0511">Multifunctional enzyme</keyword>
<evidence type="ECO:0000256" key="6">
    <source>
        <dbReference type="ARBA" id="ARBA00018637"/>
    </source>
</evidence>
<evidence type="ECO:0000313" key="27">
    <source>
        <dbReference type="EMBL" id="MCX2983332.1"/>
    </source>
</evidence>
<comment type="pathway">
    <text evidence="3 23">Cell wall biogenesis; peptidoglycan biosynthesis.</text>
</comment>
<evidence type="ECO:0000256" key="3">
    <source>
        <dbReference type="ARBA" id="ARBA00004752"/>
    </source>
</evidence>
<dbReference type="Gene3D" id="3.40.710.10">
    <property type="entry name" value="DD-peptidase/beta-lactamase superfamily"/>
    <property type="match status" value="1"/>
</dbReference>
<keyword evidence="10 23" id="KW-0328">Glycosyltransferase</keyword>
<proteinExistence type="inferred from homology"/>
<sequence>MKTLRQILSKLLLVALVLVLGLLIYLDALVSTTFADRKWEIPARVYSRPLELFPGLRLAKEELHYELSLLGYRKVTRLTQPGQWVEGRNRLDFYGRSFRFPDEMVPAARLEVRFSGNRVTSIRSAGRALELVRLEPVHIGGIYPRHREDRLLLQLDKVPKTMVAGLLAMEDRQFYSHWGISVTGILRAMQANYQAGRVVQGGSTITQQLVKNYYLSSERSLWRKSREALMALLLEFHFDKSEILEGYINEVFLSQDGPRAIHGFGLASEYFFDRSLAELGIHQQALLVGMVKGPSLYNPLRNPERALARRNTVLDVMYQQGIINDVEQTVSKAMPLALSQRTRVVNSYPAYLALVRRQLRQDYHEQDLGSLGLSIFTGFDPLLQRQAERSVEAVLPRLPGGEQLETAMVVTSFDNGEVKALLGGRKPRYAGFNRALDAVRPVGSLIKPAVYLTALQDPAKYTLATPLSDAPVTVASAVGDDWQPRNFDRQSHGDPLLHKALAQSYNQATARLGMQVGIEEVLDTLRRLGVERRQPAVPALMLGAGGLAPVDIAAMYQTIAAGGFRLPLHTIRDVVDARGTVVQRFPLHYEREVSIQAIHLLHYALREVMEEGTGKSVRRSLPRDFAVAGKTGTTNDNRDSWFAGFSGDLMAVSWVGRDDNGGTGLTGATGALKIWADFMSTASRVPLAYRVPEGIEHYWIDPASGQLSAEDCEGARLMPFISGSQPQKRVNCAQRKDRVMEWFRDLF</sequence>
<dbReference type="Gene3D" id="1.10.3810.10">
    <property type="entry name" value="Biosynthetic peptidoglycan transglycosylase-like"/>
    <property type="match status" value="1"/>
</dbReference>